<feature type="region of interest" description="Disordered" evidence="1">
    <location>
        <begin position="116"/>
        <end position="144"/>
    </location>
</feature>
<protein>
    <submittedName>
        <fullName evidence="4">DUF1758 domain-containing protein</fullName>
    </submittedName>
</protein>
<feature type="region of interest" description="Disordered" evidence="1">
    <location>
        <begin position="480"/>
        <end position="501"/>
    </location>
</feature>
<dbReference type="WBParaSite" id="NBR_0002084501-mRNA-1">
    <property type="protein sequence ID" value="NBR_0002084501-mRNA-1"/>
    <property type="gene ID" value="NBR_0002084501"/>
</dbReference>
<dbReference type="Gene3D" id="2.40.70.10">
    <property type="entry name" value="Acid Proteases"/>
    <property type="match status" value="1"/>
</dbReference>
<evidence type="ECO:0000256" key="1">
    <source>
        <dbReference type="SAM" id="MobiDB-lite"/>
    </source>
</evidence>
<dbReference type="CDD" id="cd00303">
    <property type="entry name" value="retropepsin_like"/>
    <property type="match status" value="1"/>
</dbReference>
<dbReference type="OMA" id="PANCTRY"/>
<dbReference type="PANTHER" id="PTHR47331">
    <property type="entry name" value="PHD-TYPE DOMAIN-CONTAINING PROTEIN"/>
    <property type="match status" value="1"/>
</dbReference>
<reference evidence="4" key="1">
    <citation type="submission" date="2017-02" db="UniProtKB">
        <authorList>
            <consortium name="WormBaseParasite"/>
        </authorList>
    </citation>
    <scope>IDENTIFICATION</scope>
</reference>
<name>A0A0N4YUC3_NIPBR</name>
<organism evidence="4">
    <name type="scientific">Nippostrongylus brasiliensis</name>
    <name type="common">Rat hookworm</name>
    <dbReference type="NCBI Taxonomy" id="27835"/>
    <lineage>
        <taxon>Eukaryota</taxon>
        <taxon>Metazoa</taxon>
        <taxon>Ecdysozoa</taxon>
        <taxon>Nematoda</taxon>
        <taxon>Chromadorea</taxon>
        <taxon>Rhabditida</taxon>
        <taxon>Rhabditina</taxon>
        <taxon>Rhabditomorpha</taxon>
        <taxon>Strongyloidea</taxon>
        <taxon>Heligmosomidae</taxon>
        <taxon>Nippostrongylus</taxon>
    </lineage>
</organism>
<keyword evidence="3" id="KW-1185">Reference proteome</keyword>
<evidence type="ECO:0000313" key="3">
    <source>
        <dbReference type="Proteomes" id="UP000271162"/>
    </source>
</evidence>
<dbReference type="AlphaFoldDB" id="A0A0N4YUC3"/>
<gene>
    <name evidence="2" type="ORF">NBR_LOCUS20844</name>
</gene>
<feature type="region of interest" description="Disordered" evidence="1">
    <location>
        <begin position="1"/>
        <end position="40"/>
    </location>
</feature>
<dbReference type="STRING" id="27835.A0A0N4YUC3"/>
<evidence type="ECO:0000313" key="4">
    <source>
        <dbReference type="WBParaSite" id="NBR_0002084501-mRNA-1"/>
    </source>
</evidence>
<reference evidence="2 3" key="2">
    <citation type="submission" date="2018-11" db="EMBL/GenBank/DDBJ databases">
        <authorList>
            <consortium name="Pathogen Informatics"/>
        </authorList>
    </citation>
    <scope>NUCLEOTIDE SEQUENCE [LARGE SCALE GENOMIC DNA]</scope>
</reference>
<dbReference type="PANTHER" id="PTHR47331:SF1">
    <property type="entry name" value="GAG-LIKE PROTEIN"/>
    <property type="match status" value="1"/>
</dbReference>
<feature type="compositionally biased region" description="Basic and acidic residues" evidence="1">
    <location>
        <begin position="489"/>
        <end position="501"/>
    </location>
</feature>
<feature type="compositionally biased region" description="Basic and acidic residues" evidence="1">
    <location>
        <begin position="1"/>
        <end position="15"/>
    </location>
</feature>
<sequence>MLDTLDEHISSEEKIATLISSNKGKQPTREERPAKGQSPRQIPACMYCNQLHKPANCTRYTTPQERANYLRQHKLCMICAAPQHSTEECKRRNCFTCQGRHHTSCCFKQKATAADPEAKPIMRKEKQPSTAARPKPRNDNPRQVKQFTTQYYEEESSEQENEEEEVESIAEFHASKQLLGIGETFLPIGELTILDPSTHKLRKVSALLDSGAECSFIDQKLADELNLPEISNTTLRVRTFGAPNDLECKTRKVPLDVWDSEGEPCQLQLLTHNILTSSLRTPPILEEDATFIRKNQLQVHVVSKRKAKPQILLGSDQLWQLIHADKPHVRLPSGLYLLPTRLGHLLTGQLQVQTTRFTSNETREEEEHLPGEGKAINSVSMADPEVLQAEQSAWERYWKMQDEGQEEFIQPEKNVQELIDQQVHDEFLRTVQRREDGYYVRLPWKDIPVALPDNKAIAVRRLASVWNSLQKDKQLLDKQRHPMSTFSKISREPNCKASEES</sequence>
<dbReference type="InterPro" id="IPR021109">
    <property type="entry name" value="Peptidase_aspartic_dom_sf"/>
</dbReference>
<dbReference type="EMBL" id="UYSL01025586">
    <property type="protein sequence ID" value="VDL84582.1"/>
    <property type="molecule type" value="Genomic_DNA"/>
</dbReference>
<dbReference type="Proteomes" id="UP000271162">
    <property type="component" value="Unassembled WGS sequence"/>
</dbReference>
<feature type="compositionally biased region" description="Basic and acidic residues" evidence="1">
    <location>
        <begin position="116"/>
        <end position="127"/>
    </location>
</feature>
<proteinExistence type="predicted"/>
<evidence type="ECO:0000313" key="2">
    <source>
        <dbReference type="EMBL" id="VDL84582.1"/>
    </source>
</evidence>
<accession>A0A0N4YUC3</accession>